<gene>
    <name evidence="2" type="ORF">NP493_711g02030</name>
</gene>
<reference evidence="2" key="1">
    <citation type="journal article" date="2023" name="Mol. Biol. Evol.">
        <title>Third-Generation Sequencing Reveals the Adaptive Role of the Epigenome in Three Deep-Sea Polychaetes.</title>
        <authorList>
            <person name="Perez M."/>
            <person name="Aroh O."/>
            <person name="Sun Y."/>
            <person name="Lan Y."/>
            <person name="Juniper S.K."/>
            <person name="Young C.R."/>
            <person name="Angers B."/>
            <person name="Qian P.Y."/>
        </authorList>
    </citation>
    <scope>NUCLEOTIDE SEQUENCE</scope>
    <source>
        <strain evidence="2">R07B-5</strain>
    </source>
</reference>
<keyword evidence="3" id="KW-1185">Reference proteome</keyword>
<accession>A0AAD9KQL5</accession>
<evidence type="ECO:0000256" key="1">
    <source>
        <dbReference type="SAM" id="MobiDB-lite"/>
    </source>
</evidence>
<comment type="caution">
    <text evidence="2">The sequence shown here is derived from an EMBL/GenBank/DDBJ whole genome shotgun (WGS) entry which is preliminary data.</text>
</comment>
<feature type="region of interest" description="Disordered" evidence="1">
    <location>
        <begin position="95"/>
        <end position="114"/>
    </location>
</feature>
<feature type="compositionally biased region" description="Basic and acidic residues" evidence="1">
    <location>
        <begin position="98"/>
        <end position="108"/>
    </location>
</feature>
<dbReference type="Proteomes" id="UP001209878">
    <property type="component" value="Unassembled WGS sequence"/>
</dbReference>
<dbReference type="EMBL" id="JAODUO010000710">
    <property type="protein sequence ID" value="KAK2175741.1"/>
    <property type="molecule type" value="Genomic_DNA"/>
</dbReference>
<evidence type="ECO:0000313" key="3">
    <source>
        <dbReference type="Proteomes" id="UP001209878"/>
    </source>
</evidence>
<dbReference type="AlphaFoldDB" id="A0AAD9KQL5"/>
<evidence type="ECO:0000313" key="2">
    <source>
        <dbReference type="EMBL" id="KAK2175741.1"/>
    </source>
</evidence>
<name>A0AAD9KQL5_RIDPI</name>
<organism evidence="2 3">
    <name type="scientific">Ridgeia piscesae</name>
    <name type="common">Tubeworm</name>
    <dbReference type="NCBI Taxonomy" id="27915"/>
    <lineage>
        <taxon>Eukaryota</taxon>
        <taxon>Metazoa</taxon>
        <taxon>Spiralia</taxon>
        <taxon>Lophotrochozoa</taxon>
        <taxon>Annelida</taxon>
        <taxon>Polychaeta</taxon>
        <taxon>Sedentaria</taxon>
        <taxon>Canalipalpata</taxon>
        <taxon>Sabellida</taxon>
        <taxon>Siboglinidae</taxon>
        <taxon>Ridgeia</taxon>
    </lineage>
</organism>
<protein>
    <submittedName>
        <fullName evidence="2">Uncharacterized protein</fullName>
    </submittedName>
</protein>
<proteinExistence type="predicted"/>
<sequence>MAKHLAEMEFLLKYGSTEEIICSADCTNNSPMPGRGTLRPQIDDYGNVFNPSFQVFSGAAGSFQAVVNMGPVQPHQRNVRVSQHSRDKLDELQQTFNDLERKGVGETRRYRRHG</sequence>